<dbReference type="AlphaFoldDB" id="A0A3P7RK61"/>
<accession>A0A3P7RK61</accession>
<feature type="region of interest" description="Disordered" evidence="1">
    <location>
        <begin position="126"/>
        <end position="173"/>
    </location>
</feature>
<feature type="non-terminal residue" evidence="2">
    <location>
        <position position="185"/>
    </location>
</feature>
<evidence type="ECO:0000256" key="1">
    <source>
        <dbReference type="SAM" id="MobiDB-lite"/>
    </source>
</evidence>
<sequence length="185" mass="19130">MAYDSENNDLPSEPEDLPDSSSVGLTMSFRSSPPALDQQEPLVDGLCGADLASGAANVDNVDQLAPSSSSSCNSVETTSATSISVATAQLNFTSAGDNSGSQCEQQRTSASVGWLDFVNSTDLGPPLSGGEFQSDCPPQTSSAEMVDVTNSASKNESPTTSHTVKLPSTSASSHSKLRVLLFDME</sequence>
<feature type="region of interest" description="Disordered" evidence="1">
    <location>
        <begin position="1"/>
        <end position="41"/>
    </location>
</feature>
<dbReference type="Proteomes" id="UP000281553">
    <property type="component" value="Unassembled WGS sequence"/>
</dbReference>
<gene>
    <name evidence="2" type="ORF">DILT_LOCUS19110</name>
</gene>
<name>A0A3P7RK61_DIBLA</name>
<dbReference type="EMBL" id="UYRU01108148">
    <property type="protein sequence ID" value="VDN43506.1"/>
    <property type="molecule type" value="Genomic_DNA"/>
</dbReference>
<evidence type="ECO:0000313" key="2">
    <source>
        <dbReference type="EMBL" id="VDN43506.1"/>
    </source>
</evidence>
<organism evidence="2 3">
    <name type="scientific">Dibothriocephalus latus</name>
    <name type="common">Fish tapeworm</name>
    <name type="synonym">Diphyllobothrium latum</name>
    <dbReference type="NCBI Taxonomy" id="60516"/>
    <lineage>
        <taxon>Eukaryota</taxon>
        <taxon>Metazoa</taxon>
        <taxon>Spiralia</taxon>
        <taxon>Lophotrochozoa</taxon>
        <taxon>Platyhelminthes</taxon>
        <taxon>Cestoda</taxon>
        <taxon>Eucestoda</taxon>
        <taxon>Diphyllobothriidea</taxon>
        <taxon>Diphyllobothriidae</taxon>
        <taxon>Dibothriocephalus</taxon>
    </lineage>
</organism>
<keyword evidence="3" id="KW-1185">Reference proteome</keyword>
<feature type="compositionally biased region" description="Polar residues" evidence="1">
    <location>
        <begin position="136"/>
        <end position="173"/>
    </location>
</feature>
<proteinExistence type="predicted"/>
<protein>
    <submittedName>
        <fullName evidence="2">Uncharacterized protein</fullName>
    </submittedName>
</protein>
<evidence type="ECO:0000313" key="3">
    <source>
        <dbReference type="Proteomes" id="UP000281553"/>
    </source>
</evidence>
<reference evidence="2 3" key="1">
    <citation type="submission" date="2018-11" db="EMBL/GenBank/DDBJ databases">
        <authorList>
            <consortium name="Pathogen Informatics"/>
        </authorList>
    </citation>
    <scope>NUCLEOTIDE SEQUENCE [LARGE SCALE GENOMIC DNA]</scope>
</reference>